<dbReference type="InterPro" id="IPR028002">
    <property type="entry name" value="Myb_DNA-bind_5"/>
</dbReference>
<feature type="domain" description="Myb/SANT-like DNA-binding" evidence="7">
    <location>
        <begin position="199"/>
        <end position="251"/>
    </location>
</feature>
<keyword evidence="9" id="KW-1185">Reference proteome</keyword>
<comment type="function">
    <text evidence="5">Involved in transvection phenomena (= synapsis-dependent gene expression), where the synaptic pairing of chromosomes carrying genes with which zeste interacts influences the expression of these genes. Zeste binds to DNA and stimulates transcription from a nearby promoter.</text>
</comment>
<evidence type="ECO:0000313" key="9">
    <source>
        <dbReference type="Proteomes" id="UP001148838"/>
    </source>
</evidence>
<evidence type="ECO:0000256" key="6">
    <source>
        <dbReference type="SAM" id="MobiDB-lite"/>
    </source>
</evidence>
<feature type="compositionally biased region" description="Pro residues" evidence="6">
    <location>
        <begin position="40"/>
        <end position="57"/>
    </location>
</feature>
<feature type="region of interest" description="Disordered" evidence="6">
    <location>
        <begin position="146"/>
        <end position="183"/>
    </location>
</feature>
<evidence type="ECO:0000256" key="4">
    <source>
        <dbReference type="ARBA" id="ARBA00023163"/>
    </source>
</evidence>
<keyword evidence="3" id="KW-0805">Transcription regulation</keyword>
<evidence type="ECO:0000256" key="3">
    <source>
        <dbReference type="ARBA" id="ARBA00023015"/>
    </source>
</evidence>
<comment type="subunit">
    <text evidence="1">Self-associates forming complexes of several hundred monomers.</text>
</comment>
<protein>
    <recommendedName>
        <fullName evidence="2">Regulatory protein zeste</fullName>
    </recommendedName>
</protein>
<dbReference type="EMBL" id="JAJSOF020000025">
    <property type="protein sequence ID" value="KAJ4434963.1"/>
    <property type="molecule type" value="Genomic_DNA"/>
</dbReference>
<organism evidence="8 9">
    <name type="scientific">Periplaneta americana</name>
    <name type="common">American cockroach</name>
    <name type="synonym">Blatta americana</name>
    <dbReference type="NCBI Taxonomy" id="6978"/>
    <lineage>
        <taxon>Eukaryota</taxon>
        <taxon>Metazoa</taxon>
        <taxon>Ecdysozoa</taxon>
        <taxon>Arthropoda</taxon>
        <taxon>Hexapoda</taxon>
        <taxon>Insecta</taxon>
        <taxon>Pterygota</taxon>
        <taxon>Neoptera</taxon>
        <taxon>Polyneoptera</taxon>
        <taxon>Dictyoptera</taxon>
        <taxon>Blattodea</taxon>
        <taxon>Blattoidea</taxon>
        <taxon>Blattidae</taxon>
        <taxon>Blattinae</taxon>
        <taxon>Periplaneta</taxon>
    </lineage>
</organism>
<proteinExistence type="predicted"/>
<accession>A0ABQ8SLS8</accession>
<evidence type="ECO:0000256" key="1">
    <source>
        <dbReference type="ARBA" id="ARBA00011764"/>
    </source>
</evidence>
<dbReference type="Proteomes" id="UP001148838">
    <property type="component" value="Unassembled WGS sequence"/>
</dbReference>
<comment type="caution">
    <text evidence="8">The sequence shown here is derived from an EMBL/GenBank/DDBJ whole genome shotgun (WGS) entry which is preliminary data.</text>
</comment>
<evidence type="ECO:0000313" key="8">
    <source>
        <dbReference type="EMBL" id="KAJ4434963.1"/>
    </source>
</evidence>
<evidence type="ECO:0000259" key="7">
    <source>
        <dbReference type="Pfam" id="PF13873"/>
    </source>
</evidence>
<evidence type="ECO:0000256" key="2">
    <source>
        <dbReference type="ARBA" id="ARBA00016807"/>
    </source>
</evidence>
<dbReference type="Pfam" id="PF13873">
    <property type="entry name" value="Myb_DNA-bind_5"/>
    <property type="match status" value="1"/>
</dbReference>
<gene>
    <name evidence="8" type="ORF">ANN_23535</name>
</gene>
<sequence>MLVMMIEDEKEVVAMVVLIKSDGSKKDMCLTHTPPTSYTPTPPPTRSTPNIPHPPPTSSILTSSTPTPTSSILIPSISTITASPTRLNLNLQPPNGPLWFQMGMILLQTSRHNDFFNHVTRAAVGRGAGGSSRSAGHASEGVRAVQGGLCKSSPTLGVKGARPRQAGSRDTVSRSRSRTRDDYQLDRYTVPSADHDRLRAPNFSRYEVEMLIELVEKYKHIIENKKTDGVSLKEKDATWQKIAEEFSHLPVDVETQLYEYYKRYKWQQENKNYLMLIFIIYMTSVYFNSSLHFSTVMITPAIGHLQNTNKRRQDQQQPVLKMPTAGGNMLTRLRVFENNVLRKIFGAKRDEGTGEWRKLHNTELHALYSSPNIIRNIKSRRLRWAGHVARMGESRNAYRVLVGRPEGKRPLGRPRRRWEGNIKIDLREVGYDDRD</sequence>
<reference evidence="8 9" key="1">
    <citation type="journal article" date="2022" name="Allergy">
        <title>Genome assembly and annotation of Periplaneta americana reveal a comprehensive cockroach allergen profile.</title>
        <authorList>
            <person name="Wang L."/>
            <person name="Xiong Q."/>
            <person name="Saelim N."/>
            <person name="Wang L."/>
            <person name="Nong W."/>
            <person name="Wan A.T."/>
            <person name="Shi M."/>
            <person name="Liu X."/>
            <person name="Cao Q."/>
            <person name="Hui J.H.L."/>
            <person name="Sookrung N."/>
            <person name="Leung T.F."/>
            <person name="Tungtrongchitr A."/>
            <person name="Tsui S.K.W."/>
        </authorList>
    </citation>
    <scope>NUCLEOTIDE SEQUENCE [LARGE SCALE GENOMIC DNA]</scope>
    <source>
        <strain evidence="8">PWHHKU_190912</strain>
    </source>
</reference>
<feature type="region of interest" description="Disordered" evidence="6">
    <location>
        <begin position="26"/>
        <end position="68"/>
    </location>
</feature>
<name>A0ABQ8SLS8_PERAM</name>
<keyword evidence="4" id="KW-0804">Transcription</keyword>
<feature type="compositionally biased region" description="Low complexity" evidence="6">
    <location>
        <begin position="58"/>
        <end position="68"/>
    </location>
</feature>
<evidence type="ECO:0000256" key="5">
    <source>
        <dbReference type="ARBA" id="ARBA00025466"/>
    </source>
</evidence>